<keyword evidence="3" id="KW-1185">Reference proteome</keyword>
<dbReference type="AlphaFoldDB" id="A0ABD5PAQ2"/>
<protein>
    <submittedName>
        <fullName evidence="2">Uncharacterized protein</fullName>
    </submittedName>
</protein>
<feature type="region of interest" description="Disordered" evidence="1">
    <location>
        <begin position="1"/>
        <end position="27"/>
    </location>
</feature>
<dbReference type="RefSeq" id="WP_267624542.1">
    <property type="nucleotide sequence ID" value="NZ_JAODIW010000009.1"/>
</dbReference>
<proteinExistence type="predicted"/>
<dbReference type="EMBL" id="JBHSDS010000005">
    <property type="protein sequence ID" value="MFC4357809.1"/>
    <property type="molecule type" value="Genomic_DNA"/>
</dbReference>
<name>A0ABD5PAQ2_9EURY</name>
<dbReference type="Proteomes" id="UP001595921">
    <property type="component" value="Unassembled WGS sequence"/>
</dbReference>
<evidence type="ECO:0000313" key="3">
    <source>
        <dbReference type="Proteomes" id="UP001595921"/>
    </source>
</evidence>
<feature type="compositionally biased region" description="Polar residues" evidence="1">
    <location>
        <begin position="53"/>
        <end position="70"/>
    </location>
</feature>
<organism evidence="2 3">
    <name type="scientific">Halobium salinum</name>
    <dbReference type="NCBI Taxonomy" id="1364940"/>
    <lineage>
        <taxon>Archaea</taxon>
        <taxon>Methanobacteriati</taxon>
        <taxon>Methanobacteriota</taxon>
        <taxon>Stenosarchaea group</taxon>
        <taxon>Halobacteria</taxon>
        <taxon>Halobacteriales</taxon>
        <taxon>Haloferacaceae</taxon>
        <taxon>Halobium</taxon>
    </lineage>
</organism>
<sequence>MARERTADDSTTESGDASGGASLLDRESYRQLANTAVGTVVMTGDEMPVDATDNISTPRETSNRNAPPVTTNITGLNVALSAKGARENGYEECDSFI</sequence>
<comment type="caution">
    <text evidence="2">The sequence shown here is derived from an EMBL/GenBank/DDBJ whole genome shotgun (WGS) entry which is preliminary data.</text>
</comment>
<evidence type="ECO:0000313" key="2">
    <source>
        <dbReference type="EMBL" id="MFC4357809.1"/>
    </source>
</evidence>
<gene>
    <name evidence="2" type="ORF">ACFO0N_07590</name>
</gene>
<reference evidence="2 3" key="1">
    <citation type="journal article" date="2019" name="Int. J. Syst. Evol. Microbiol.">
        <title>The Global Catalogue of Microorganisms (GCM) 10K type strain sequencing project: providing services to taxonomists for standard genome sequencing and annotation.</title>
        <authorList>
            <consortium name="The Broad Institute Genomics Platform"/>
            <consortium name="The Broad Institute Genome Sequencing Center for Infectious Disease"/>
            <person name="Wu L."/>
            <person name="Ma J."/>
        </authorList>
    </citation>
    <scope>NUCLEOTIDE SEQUENCE [LARGE SCALE GENOMIC DNA]</scope>
    <source>
        <strain evidence="2 3">CGMCC 1.12553</strain>
    </source>
</reference>
<evidence type="ECO:0000256" key="1">
    <source>
        <dbReference type="SAM" id="MobiDB-lite"/>
    </source>
</evidence>
<accession>A0ABD5PAQ2</accession>
<feature type="region of interest" description="Disordered" evidence="1">
    <location>
        <begin position="44"/>
        <end position="70"/>
    </location>
</feature>